<dbReference type="RefSeq" id="WP_015820424.1">
    <property type="nucleotide sequence ID" value="NC_012997.1"/>
</dbReference>
<evidence type="ECO:0000256" key="6">
    <source>
        <dbReference type="ARBA" id="ARBA00022692"/>
    </source>
</evidence>
<accession>C5BSF9</accession>
<evidence type="ECO:0000313" key="12">
    <source>
        <dbReference type="Proteomes" id="UP000009080"/>
    </source>
</evidence>
<dbReference type="GO" id="GO:0006935">
    <property type="term" value="P:chemotaxis"/>
    <property type="evidence" value="ECO:0007669"/>
    <property type="project" value="UniProtKB-KW"/>
</dbReference>
<comment type="function">
    <text evidence="1 10">Controls the rotational direction of flagella during chemotaxis.</text>
</comment>
<dbReference type="KEGG" id="ttu:TERTU_1349"/>
<keyword evidence="11" id="KW-0282">Flagellum</keyword>
<evidence type="ECO:0000256" key="8">
    <source>
        <dbReference type="ARBA" id="ARBA00022989"/>
    </source>
</evidence>
<comment type="subcellular location">
    <subcellularLocation>
        <location evidence="10">Cell inner membrane</location>
    </subcellularLocation>
    <subcellularLocation>
        <location evidence="2">Cell membrane</location>
        <topology evidence="2">Single-pass membrane protein</topology>
    </subcellularLocation>
</comment>
<dbReference type="GO" id="GO:0009425">
    <property type="term" value="C:bacterial-type flagellum basal body"/>
    <property type="evidence" value="ECO:0007669"/>
    <property type="project" value="InterPro"/>
</dbReference>
<dbReference type="GO" id="GO:0071978">
    <property type="term" value="P:bacterial-type flagellum-dependent swarming motility"/>
    <property type="evidence" value="ECO:0007669"/>
    <property type="project" value="TreeGrafter"/>
</dbReference>
<keyword evidence="11" id="KW-0969">Cilium</keyword>
<dbReference type="PANTHER" id="PTHR35091">
    <property type="entry name" value="FLAGELLAR PROTEIN FLIL"/>
    <property type="match status" value="1"/>
</dbReference>
<dbReference type="InterPro" id="IPR005503">
    <property type="entry name" value="FliL"/>
</dbReference>
<dbReference type="Pfam" id="PF03748">
    <property type="entry name" value="FliL"/>
    <property type="match status" value="1"/>
</dbReference>
<comment type="similarity">
    <text evidence="3 10">Belongs to the FliL family.</text>
</comment>
<evidence type="ECO:0000256" key="2">
    <source>
        <dbReference type="ARBA" id="ARBA00004162"/>
    </source>
</evidence>
<organism evidence="11 12">
    <name type="scientific">Teredinibacter turnerae (strain ATCC 39867 / T7901)</name>
    <dbReference type="NCBI Taxonomy" id="377629"/>
    <lineage>
        <taxon>Bacteria</taxon>
        <taxon>Pseudomonadati</taxon>
        <taxon>Pseudomonadota</taxon>
        <taxon>Gammaproteobacteria</taxon>
        <taxon>Cellvibrionales</taxon>
        <taxon>Cellvibrionaceae</taxon>
        <taxon>Teredinibacter</taxon>
    </lineage>
</organism>
<dbReference type="Proteomes" id="UP000009080">
    <property type="component" value="Chromosome"/>
</dbReference>
<name>C5BSF9_TERTT</name>
<dbReference type="EMBL" id="CP001614">
    <property type="protein sequence ID" value="ACR14308.1"/>
    <property type="molecule type" value="Genomic_DNA"/>
</dbReference>
<proteinExistence type="inferred from homology"/>
<evidence type="ECO:0000256" key="4">
    <source>
        <dbReference type="ARBA" id="ARBA00022475"/>
    </source>
</evidence>
<feature type="transmembrane region" description="Helical" evidence="10">
    <location>
        <begin position="23"/>
        <end position="45"/>
    </location>
</feature>
<reference evidence="11 12" key="1">
    <citation type="journal article" date="2009" name="PLoS ONE">
        <title>The complete genome of Teredinibacter turnerae T7901: an intracellular endosymbiont of marine wood-boring bivalves (shipworms).</title>
        <authorList>
            <person name="Yang J.C."/>
            <person name="Madupu R."/>
            <person name="Durkin A.S."/>
            <person name="Ekborg N.A."/>
            <person name="Pedamallu C.S."/>
            <person name="Hostetler J.B."/>
            <person name="Radune D."/>
            <person name="Toms B.S."/>
            <person name="Henrissat B."/>
            <person name="Coutinho P.M."/>
            <person name="Schwarz S."/>
            <person name="Field L."/>
            <person name="Trindade-Silva A.E."/>
            <person name="Soares C.A.G."/>
            <person name="Elshahawi S."/>
            <person name="Hanora A."/>
            <person name="Schmidt E.W."/>
            <person name="Haygood M.G."/>
            <person name="Posfai J."/>
            <person name="Benner J."/>
            <person name="Madinger C."/>
            <person name="Nove J."/>
            <person name="Anton B."/>
            <person name="Chaudhary K."/>
            <person name="Foster J."/>
            <person name="Holman A."/>
            <person name="Kumar S."/>
            <person name="Lessard P.A."/>
            <person name="Luyten Y.A."/>
            <person name="Slatko B."/>
            <person name="Wood N."/>
            <person name="Wu B."/>
            <person name="Teplitski M."/>
            <person name="Mougous J.D."/>
            <person name="Ward N."/>
            <person name="Eisen J.A."/>
            <person name="Badger J.H."/>
            <person name="Distel D.L."/>
        </authorList>
    </citation>
    <scope>NUCLEOTIDE SEQUENCE [LARGE SCALE GENOMIC DNA]</scope>
    <source>
        <strain evidence="12">ATCC 39867 / T7901</strain>
    </source>
</reference>
<keyword evidence="4" id="KW-1003">Cell membrane</keyword>
<keyword evidence="12" id="KW-1185">Reference proteome</keyword>
<evidence type="ECO:0000256" key="10">
    <source>
        <dbReference type="RuleBase" id="RU364125"/>
    </source>
</evidence>
<keyword evidence="9 10" id="KW-0472">Membrane</keyword>
<keyword evidence="6 10" id="KW-0812">Transmembrane</keyword>
<dbReference type="HOGENOM" id="CLU_099018_4_0_6"/>
<keyword evidence="11" id="KW-0966">Cell projection</keyword>
<dbReference type="STRING" id="377629.TERTU_1349"/>
<evidence type="ECO:0000256" key="1">
    <source>
        <dbReference type="ARBA" id="ARBA00002254"/>
    </source>
</evidence>
<dbReference type="OrthoDB" id="5616092at2"/>
<protein>
    <recommendedName>
        <fullName evidence="10">Flagellar protein FliL</fullName>
    </recommendedName>
</protein>
<gene>
    <name evidence="11" type="primary">fliL_2</name>
    <name evidence="11" type="ordered locus">TERTU_1349</name>
</gene>
<evidence type="ECO:0000256" key="9">
    <source>
        <dbReference type="ARBA" id="ARBA00023136"/>
    </source>
</evidence>
<sequence>MADADKDTQDENAEDGGGGKKKLIMLVVLGLVIAGLSVGGTLAALKFLTPPPPAEEGAEDAAAEEPTPPPAPAIYFPIKPELIVNFNVRGRQRYLQAELTLLVREEDVIAAIELHMSKIRNNLILLIGGEVYEELLTAEGKELLRQRCLQELQNVMLQEIGKPGIEQVLFTNFVMQ</sequence>
<dbReference type="AlphaFoldDB" id="C5BSF9"/>
<evidence type="ECO:0000313" key="11">
    <source>
        <dbReference type="EMBL" id="ACR14308.1"/>
    </source>
</evidence>
<keyword evidence="5 10" id="KW-0145">Chemotaxis</keyword>
<keyword evidence="7 10" id="KW-0283">Flagellar rotation</keyword>
<dbReference type="GO" id="GO:0005886">
    <property type="term" value="C:plasma membrane"/>
    <property type="evidence" value="ECO:0007669"/>
    <property type="project" value="UniProtKB-SubCell"/>
</dbReference>
<evidence type="ECO:0000256" key="5">
    <source>
        <dbReference type="ARBA" id="ARBA00022500"/>
    </source>
</evidence>
<evidence type="ECO:0000256" key="7">
    <source>
        <dbReference type="ARBA" id="ARBA00022779"/>
    </source>
</evidence>
<dbReference type="PANTHER" id="PTHR35091:SF2">
    <property type="entry name" value="FLAGELLAR PROTEIN FLIL"/>
    <property type="match status" value="1"/>
</dbReference>
<evidence type="ECO:0000256" key="3">
    <source>
        <dbReference type="ARBA" id="ARBA00008281"/>
    </source>
</evidence>
<keyword evidence="10" id="KW-0997">Cell inner membrane</keyword>
<dbReference type="eggNOG" id="COG1580">
    <property type="taxonomic scope" value="Bacteria"/>
</dbReference>
<keyword evidence="8 10" id="KW-1133">Transmembrane helix</keyword>